<evidence type="ECO:0000256" key="4">
    <source>
        <dbReference type="SAM" id="Phobius"/>
    </source>
</evidence>
<accession>A0A7W6ZZK2</accession>
<keyword evidence="4" id="KW-0472">Membrane</keyword>
<dbReference type="PANTHER" id="PTHR43179:SF12">
    <property type="entry name" value="GALACTOFURANOSYLTRANSFERASE GLFT2"/>
    <property type="match status" value="1"/>
</dbReference>
<evidence type="ECO:0000313" key="6">
    <source>
        <dbReference type="EMBL" id="MBB4571504.1"/>
    </source>
</evidence>
<dbReference type="InterPro" id="IPR029044">
    <property type="entry name" value="Nucleotide-diphossugar_trans"/>
</dbReference>
<feature type="transmembrane region" description="Helical" evidence="4">
    <location>
        <begin position="257"/>
        <end position="273"/>
    </location>
</feature>
<dbReference type="EMBL" id="JACIIG010000026">
    <property type="protein sequence ID" value="MBB4571504.1"/>
    <property type="molecule type" value="Genomic_DNA"/>
</dbReference>
<evidence type="ECO:0000256" key="1">
    <source>
        <dbReference type="ARBA" id="ARBA00006739"/>
    </source>
</evidence>
<keyword evidence="3 6" id="KW-0808">Transferase</keyword>
<feature type="transmembrane region" description="Helical" evidence="4">
    <location>
        <begin position="194"/>
        <end position="212"/>
    </location>
</feature>
<sequence>MEHIEALLIDLRYALDEQISHIVVVDGGSEDGTVDVVARLRNDEPRIMLLDNPARIQSAGVNLAVRCLGGGFDYFIRIDAHGRYPPDYCKRLIEEAEVTGADSVVVAMDTVGFGLVQRATASAQNSRLGNGGSKHRGNTNGHWTRHGHHALMRVASFEALGGYDETFSHNEDAELDFRLEKAGFRIWMTDKTRMIYYPRATVGSLFLQYLYYGRGRARNILKHRRLPNPRQMLPLIVLPTVIGASLAVLHWMAAVPLVLWALVCVCYGFWMAVRRGNPSGPLAGLAAMVMHFAWSTGFWMELLTFFKRRRSP</sequence>
<dbReference type="EC" id="2.4.-.-" evidence="6"/>
<proteinExistence type="inferred from homology"/>
<dbReference type="PANTHER" id="PTHR43179">
    <property type="entry name" value="RHAMNOSYLTRANSFERASE WBBL"/>
    <property type="match status" value="1"/>
</dbReference>
<keyword evidence="2 6" id="KW-0328">Glycosyltransferase</keyword>
<keyword evidence="4" id="KW-0812">Transmembrane</keyword>
<evidence type="ECO:0000313" key="7">
    <source>
        <dbReference type="Proteomes" id="UP000543836"/>
    </source>
</evidence>
<name>A0A7W6ZZK2_9HYPH</name>
<dbReference type="InterPro" id="IPR001173">
    <property type="entry name" value="Glyco_trans_2-like"/>
</dbReference>
<comment type="caution">
    <text evidence="6">The sequence shown here is derived from an EMBL/GenBank/DDBJ whole genome shotgun (WGS) entry which is preliminary data.</text>
</comment>
<comment type="similarity">
    <text evidence="1">Belongs to the glycosyltransferase 2 family.</text>
</comment>
<evidence type="ECO:0000256" key="2">
    <source>
        <dbReference type="ARBA" id="ARBA00022676"/>
    </source>
</evidence>
<organism evidence="6 7">
    <name type="scientific">Rhizobium leucaenae</name>
    <dbReference type="NCBI Taxonomy" id="29450"/>
    <lineage>
        <taxon>Bacteria</taxon>
        <taxon>Pseudomonadati</taxon>
        <taxon>Pseudomonadota</taxon>
        <taxon>Alphaproteobacteria</taxon>
        <taxon>Hyphomicrobiales</taxon>
        <taxon>Rhizobiaceae</taxon>
        <taxon>Rhizobium/Agrobacterium group</taxon>
        <taxon>Rhizobium</taxon>
    </lineage>
</organism>
<evidence type="ECO:0000259" key="5">
    <source>
        <dbReference type="Pfam" id="PF00535"/>
    </source>
</evidence>
<dbReference type="Gene3D" id="3.90.550.10">
    <property type="entry name" value="Spore Coat Polysaccharide Biosynthesis Protein SpsA, Chain A"/>
    <property type="match status" value="1"/>
</dbReference>
<evidence type="ECO:0000256" key="3">
    <source>
        <dbReference type="ARBA" id="ARBA00022679"/>
    </source>
</evidence>
<dbReference type="CDD" id="cd02525">
    <property type="entry name" value="Succinoglycan_BP_ExoA"/>
    <property type="match status" value="1"/>
</dbReference>
<protein>
    <submittedName>
        <fullName evidence="6">Succinoglycan biosynthesis protein ExoA</fullName>
        <ecNumber evidence="6">2.4.-.-</ecNumber>
    </submittedName>
</protein>
<reference evidence="6 7" key="1">
    <citation type="submission" date="2020-08" db="EMBL/GenBank/DDBJ databases">
        <title>Genomic Encyclopedia of Type Strains, Phase IV (KMG-V): Genome sequencing to study the core and pangenomes of soil and plant-associated prokaryotes.</title>
        <authorList>
            <person name="Whitman W."/>
        </authorList>
    </citation>
    <scope>NUCLEOTIDE SEQUENCE [LARGE SCALE GENOMIC DNA]</scope>
    <source>
        <strain evidence="6 7">SEMIA 492</strain>
    </source>
</reference>
<gene>
    <name evidence="6" type="ORF">GGE60_005666</name>
</gene>
<keyword evidence="7" id="KW-1185">Reference proteome</keyword>
<dbReference type="Proteomes" id="UP000543836">
    <property type="component" value="Unassembled WGS sequence"/>
</dbReference>
<dbReference type="GO" id="GO:0016757">
    <property type="term" value="F:glycosyltransferase activity"/>
    <property type="evidence" value="ECO:0007669"/>
    <property type="project" value="UniProtKB-KW"/>
</dbReference>
<feature type="domain" description="Glycosyltransferase 2-like" evidence="5">
    <location>
        <begin position="18"/>
        <end position="160"/>
    </location>
</feature>
<dbReference type="AlphaFoldDB" id="A0A7W6ZZK2"/>
<dbReference type="SUPFAM" id="SSF53448">
    <property type="entry name" value="Nucleotide-diphospho-sugar transferases"/>
    <property type="match status" value="1"/>
</dbReference>
<feature type="transmembrane region" description="Helical" evidence="4">
    <location>
        <begin position="285"/>
        <end position="306"/>
    </location>
</feature>
<feature type="transmembrane region" description="Helical" evidence="4">
    <location>
        <begin position="232"/>
        <end position="251"/>
    </location>
</feature>
<dbReference type="Pfam" id="PF00535">
    <property type="entry name" value="Glycos_transf_2"/>
    <property type="match status" value="1"/>
</dbReference>
<keyword evidence="4" id="KW-1133">Transmembrane helix</keyword>